<keyword evidence="4 5" id="KW-0472">Membrane</keyword>
<evidence type="ECO:0000256" key="3">
    <source>
        <dbReference type="ARBA" id="ARBA00022989"/>
    </source>
</evidence>
<dbReference type="GO" id="GO:0016020">
    <property type="term" value="C:membrane"/>
    <property type="evidence" value="ECO:0007669"/>
    <property type="project" value="UniProtKB-SubCell"/>
</dbReference>
<dbReference type="GO" id="GO:0008610">
    <property type="term" value="P:lipid biosynthetic process"/>
    <property type="evidence" value="ECO:0007669"/>
    <property type="project" value="InterPro"/>
</dbReference>
<dbReference type="RefSeq" id="WP_068570958.1">
    <property type="nucleotide sequence ID" value="NZ_LSRF01000019.1"/>
</dbReference>
<protein>
    <recommendedName>
        <fullName evidence="6">Fatty acid hydroxylase domain-containing protein</fullName>
    </recommendedName>
</protein>
<evidence type="ECO:0000256" key="5">
    <source>
        <dbReference type="SAM" id="Phobius"/>
    </source>
</evidence>
<evidence type="ECO:0000313" key="7">
    <source>
        <dbReference type="EMBL" id="KXP11662.1"/>
    </source>
</evidence>
<feature type="domain" description="Fatty acid hydroxylase" evidence="6">
    <location>
        <begin position="80"/>
        <end position="216"/>
    </location>
</feature>
<dbReference type="Pfam" id="PF04116">
    <property type="entry name" value="FA_hydroxylase"/>
    <property type="match status" value="1"/>
</dbReference>
<evidence type="ECO:0000256" key="1">
    <source>
        <dbReference type="ARBA" id="ARBA00004370"/>
    </source>
</evidence>
<dbReference type="PANTHER" id="PTHR11863">
    <property type="entry name" value="STEROL DESATURASE"/>
    <property type="match status" value="1"/>
</dbReference>
<evidence type="ECO:0000259" key="6">
    <source>
        <dbReference type="Pfam" id="PF04116"/>
    </source>
</evidence>
<feature type="transmembrane region" description="Helical" evidence="5">
    <location>
        <begin position="134"/>
        <end position="159"/>
    </location>
</feature>
<dbReference type="OrthoDB" id="9770329at2"/>
<dbReference type="GO" id="GO:0016491">
    <property type="term" value="F:oxidoreductase activity"/>
    <property type="evidence" value="ECO:0007669"/>
    <property type="project" value="InterPro"/>
</dbReference>
<dbReference type="InterPro" id="IPR006694">
    <property type="entry name" value="Fatty_acid_hydroxylase"/>
</dbReference>
<dbReference type="EMBL" id="LSRF01000019">
    <property type="protein sequence ID" value="KXP11662.1"/>
    <property type="molecule type" value="Genomic_DNA"/>
</dbReference>
<evidence type="ECO:0000256" key="4">
    <source>
        <dbReference type="ARBA" id="ARBA00023136"/>
    </source>
</evidence>
<evidence type="ECO:0000256" key="2">
    <source>
        <dbReference type="ARBA" id="ARBA00022692"/>
    </source>
</evidence>
<name>A0A138AMM2_9ACTN</name>
<gene>
    <name evidence="7" type="ORF">AXK60_24700</name>
</gene>
<proteinExistence type="predicted"/>
<keyword evidence="2 5" id="KW-0812">Transmembrane</keyword>
<accession>A0A138AMM2</accession>
<comment type="caution">
    <text evidence="7">The sequence shown here is derived from an EMBL/GenBank/DDBJ whole genome shotgun (WGS) entry which is preliminary data.</text>
</comment>
<reference evidence="8" key="1">
    <citation type="submission" date="2016-02" db="EMBL/GenBank/DDBJ databases">
        <authorList>
            <person name="Wen L."/>
            <person name="He K."/>
            <person name="Yang H."/>
        </authorList>
    </citation>
    <scope>NUCLEOTIDE SEQUENCE [LARGE SCALE GENOMIC DNA]</scope>
    <source>
        <strain evidence="8">JCM 15929</strain>
    </source>
</reference>
<dbReference type="GO" id="GO:0005506">
    <property type="term" value="F:iron ion binding"/>
    <property type="evidence" value="ECO:0007669"/>
    <property type="project" value="InterPro"/>
</dbReference>
<feature type="transmembrane region" description="Helical" evidence="5">
    <location>
        <begin position="73"/>
        <end position="93"/>
    </location>
</feature>
<feature type="transmembrane region" description="Helical" evidence="5">
    <location>
        <begin position="43"/>
        <end position="61"/>
    </location>
</feature>
<dbReference type="InterPro" id="IPR050307">
    <property type="entry name" value="Sterol_Desaturase_Related"/>
</dbReference>
<sequence>MQLIAIQIIVLALLGLSESMIGREWKQSKQLIVTRRTRNLTLTVISHAVLPPFSVALSVPLRHLLHANLIAQLPIMVGIVTTVLILDLAGYWLHRMNHLIPLLWRYHQIHHMDNDIDITTGVRVHFLESLTQQAVLLAIVTTLGVPTLYFTVFLITLFVTSVFHHTNVRLPGHVEKWVSRVINTPKVHVIHHHARHADNNSNYGNVFSWWDRIFGTFNRAQHTPSDRLGVSYADDTGAAALTLLPFKPRQPWDTQASQRQASRS</sequence>
<dbReference type="Proteomes" id="UP000070258">
    <property type="component" value="Unassembled WGS sequence"/>
</dbReference>
<organism evidence="7 8">
    <name type="scientific">Tsukamurella pseudospumae</name>
    <dbReference type="NCBI Taxonomy" id="239498"/>
    <lineage>
        <taxon>Bacteria</taxon>
        <taxon>Bacillati</taxon>
        <taxon>Actinomycetota</taxon>
        <taxon>Actinomycetes</taxon>
        <taxon>Mycobacteriales</taxon>
        <taxon>Tsukamurellaceae</taxon>
        <taxon>Tsukamurella</taxon>
    </lineage>
</organism>
<dbReference type="STRING" id="239498.AXK60_24700"/>
<comment type="subcellular location">
    <subcellularLocation>
        <location evidence="1">Membrane</location>
    </subcellularLocation>
</comment>
<evidence type="ECO:0000313" key="8">
    <source>
        <dbReference type="Proteomes" id="UP000070258"/>
    </source>
</evidence>
<keyword evidence="3 5" id="KW-1133">Transmembrane helix</keyword>
<dbReference type="AlphaFoldDB" id="A0A138AMM2"/>